<reference evidence="1 2" key="1">
    <citation type="submission" date="2018-11" db="EMBL/GenBank/DDBJ databases">
        <authorList>
            <consortium name="Veterinary Laboratory Investigation and Response Network"/>
        </authorList>
    </citation>
    <scope>NUCLEOTIDE SEQUENCE [LARGE SCALE GENOMIC DNA]</scope>
    <source>
        <strain evidence="1 2">SPSE-18-VL-LA-PA-Ryan-0021</strain>
    </source>
</reference>
<evidence type="ECO:0000313" key="1">
    <source>
        <dbReference type="EMBL" id="EGQ4384401.1"/>
    </source>
</evidence>
<evidence type="ECO:0000313" key="2">
    <source>
        <dbReference type="Proteomes" id="UP000600220"/>
    </source>
</evidence>
<comment type="caution">
    <text evidence="1">The sequence shown here is derived from an EMBL/GenBank/DDBJ whole genome shotgun (WGS) entry which is preliminary data.</text>
</comment>
<organism evidence="1 2">
    <name type="scientific">Staphylococcus pseudintermedius</name>
    <dbReference type="NCBI Taxonomy" id="283734"/>
    <lineage>
        <taxon>Bacteria</taxon>
        <taxon>Bacillati</taxon>
        <taxon>Bacillota</taxon>
        <taxon>Bacilli</taxon>
        <taxon>Bacillales</taxon>
        <taxon>Staphylococcaceae</taxon>
        <taxon>Staphylococcus</taxon>
        <taxon>Staphylococcus intermedius group</taxon>
    </lineage>
</organism>
<gene>
    <name evidence="1" type="ORF">EGV54_04755</name>
</gene>
<dbReference type="AlphaFoldDB" id="A0A8H9EPD6"/>
<dbReference type="Proteomes" id="UP000600220">
    <property type="component" value="Unassembled WGS sequence"/>
</dbReference>
<keyword evidence="2" id="KW-1185">Reference proteome</keyword>
<sequence length="61" mass="7045">MAKLTNTVSFKNAIIDFENDTITEVTKDTESTFKLSEIINRFENKYVSFSIKEDTEVFGDE</sequence>
<accession>A0A8H9EPD6</accession>
<dbReference type="InterPro" id="IPR018600">
    <property type="entry name" value="Phage_SP-beta_YonK"/>
</dbReference>
<name>A0A8H9EPD6_STAPS</name>
<dbReference type="SUPFAM" id="SSF160570">
    <property type="entry name" value="YonK-like"/>
    <property type="match status" value="1"/>
</dbReference>
<dbReference type="EMBL" id="AAXKXX010000004">
    <property type="protein sequence ID" value="EGQ4384401.1"/>
    <property type="molecule type" value="Genomic_DNA"/>
</dbReference>
<dbReference type="Gene3D" id="6.20.120.10">
    <property type="match status" value="1"/>
</dbReference>
<dbReference type="InterPro" id="IPR037261">
    <property type="entry name" value="YonK_sf"/>
</dbReference>
<dbReference type="RefSeq" id="WP_065354349.1">
    <property type="nucleotide sequence ID" value="NZ_CAJETO010000003.1"/>
</dbReference>
<dbReference type="Pfam" id="PF09642">
    <property type="entry name" value="YonK"/>
    <property type="match status" value="1"/>
</dbReference>
<protein>
    <submittedName>
        <fullName evidence="1">Uncharacterized protein</fullName>
    </submittedName>
</protein>
<proteinExistence type="predicted"/>